<dbReference type="EMBL" id="JAZHPZ010000004">
    <property type="protein sequence ID" value="MEF2966296.1"/>
    <property type="molecule type" value="Genomic_DNA"/>
</dbReference>
<name>A0ABU7VRD3_9BACL</name>
<dbReference type="Pfam" id="PF05107">
    <property type="entry name" value="Cas_Cas7"/>
    <property type="match status" value="1"/>
</dbReference>
<protein>
    <submittedName>
        <fullName evidence="1">Type I CRISPR-associated protein Cas7</fullName>
    </submittedName>
</protein>
<gene>
    <name evidence="1" type="ORF">V3851_10680</name>
</gene>
<sequence length="347" mass="39449">MPDCWRTIGSMKSRRRLQIKLMKERIQMTKKTNRVVGLIGIVSRMANWNADFSGLPKTTSNGQIFGSDKALKYSIKRYWEEQGHKVLYIRSYKMGGKGNDASKLQPRNLDERYEHLFGEKVSKSSAEVLSRLFQCVDVMNFGATFAVKEQNIGLAGPVQIGQGFNKFEFANVEIQDILSPFRNSNEDSADKDATSIGKKRTVDESHYIYPFSVNPKHYDSYVELEGIADFEGYTEEAYEAFKQGALVGATLQNTNSKSGAENAFALFVEFKPDVPSYMPNLDPYVKVIKQKDQVIYDLSAILPLLEDVQEYIDHIELYVNPYAAAVELKYPGVQTYNIFTRKELNLL</sequence>
<comment type="caution">
    <text evidence="1">The sequence shown here is derived from an EMBL/GenBank/DDBJ whole genome shotgun (WGS) entry which is preliminary data.</text>
</comment>
<organism evidence="1 2">
    <name type="scientific">Paenibacillus haidiansis</name>
    <dbReference type="NCBI Taxonomy" id="1574488"/>
    <lineage>
        <taxon>Bacteria</taxon>
        <taxon>Bacillati</taxon>
        <taxon>Bacillota</taxon>
        <taxon>Bacilli</taxon>
        <taxon>Bacillales</taxon>
        <taxon>Paenibacillaceae</taxon>
        <taxon>Paenibacillus</taxon>
    </lineage>
</organism>
<dbReference type="RefSeq" id="WP_331846517.1">
    <property type="nucleotide sequence ID" value="NZ_JAZHPZ010000004.1"/>
</dbReference>
<dbReference type="InterPro" id="IPR006482">
    <property type="entry name" value="Cas7_Csh2/Csh2"/>
</dbReference>
<keyword evidence="2" id="KW-1185">Reference proteome</keyword>
<dbReference type="Proteomes" id="UP001306950">
    <property type="component" value="Unassembled WGS sequence"/>
</dbReference>
<accession>A0ABU7VRD3</accession>
<reference evidence="1 2" key="1">
    <citation type="submission" date="2024-02" db="EMBL/GenBank/DDBJ databases">
        <title>A nitrogen-fixing paenibacillus bacterium.</title>
        <authorList>
            <person name="Zhang W.L."/>
            <person name="Chen S.F."/>
        </authorList>
    </citation>
    <scope>NUCLEOTIDE SEQUENCE [LARGE SCALE GENOMIC DNA]</scope>
    <source>
        <strain evidence="1 2">M1</strain>
    </source>
</reference>
<proteinExistence type="predicted"/>
<evidence type="ECO:0000313" key="1">
    <source>
        <dbReference type="EMBL" id="MEF2966296.1"/>
    </source>
</evidence>
<evidence type="ECO:0000313" key="2">
    <source>
        <dbReference type="Proteomes" id="UP001306950"/>
    </source>
</evidence>